<evidence type="ECO:0000259" key="1">
    <source>
        <dbReference type="SMART" id="SM01274"/>
    </source>
</evidence>
<dbReference type="Gene3D" id="3.40.50.10380">
    <property type="entry name" value="Malic enzyme, N-terminal domain"/>
    <property type="match status" value="1"/>
</dbReference>
<dbReference type="InterPro" id="IPR046346">
    <property type="entry name" value="Aminoacid_DH-like_N_sf"/>
</dbReference>
<dbReference type="Ensembl" id="ENSTGET00000017673.1">
    <property type="protein sequence ID" value="ENSTGEP00000014748.1"/>
    <property type="gene ID" value="ENSTGEG00000011986.1"/>
</dbReference>
<evidence type="ECO:0000313" key="2">
    <source>
        <dbReference type="Ensembl" id="ENSTGEP00000014748.1"/>
    </source>
</evidence>
<keyword evidence="3" id="KW-1185">Reference proteome</keyword>
<dbReference type="InterPro" id="IPR012301">
    <property type="entry name" value="Malic_N_dom"/>
</dbReference>
<protein>
    <recommendedName>
        <fullName evidence="1">Malic enzyme N-terminal domain-containing protein</fullName>
    </recommendedName>
</protein>
<dbReference type="FunFam" id="3.40.50.10380:FF:000022">
    <property type="entry name" value="Malic enzyme"/>
    <property type="match status" value="1"/>
</dbReference>
<reference evidence="2" key="1">
    <citation type="submission" date="2018-05" db="EMBL/GenBank/DDBJ databases">
        <title>Whole genome of Theropithecus gelada.</title>
        <authorList>
            <person name="Chiou K.L."/>
            <person name="Snyder-Mackler N."/>
        </authorList>
    </citation>
    <scope>NUCLEOTIDE SEQUENCE [LARGE SCALE GENOMIC DNA]</scope>
</reference>
<dbReference type="SUPFAM" id="SSF53223">
    <property type="entry name" value="Aminoacid dehydrogenase-like, N-terminal domain"/>
    <property type="match status" value="1"/>
</dbReference>
<dbReference type="Proteomes" id="UP000694411">
    <property type="component" value="Chromosome 15"/>
</dbReference>
<feature type="domain" description="Malic enzyme N-terminal" evidence="1">
    <location>
        <begin position="90"/>
        <end position="192"/>
    </location>
</feature>
<dbReference type="PANTHER" id="PTHR23406">
    <property type="entry name" value="MALIC ENZYME-RELATED"/>
    <property type="match status" value="1"/>
</dbReference>
<dbReference type="AlphaFoldDB" id="A0A8D2F4Q9"/>
<dbReference type="PANTHER" id="PTHR23406:SF27">
    <property type="entry name" value="NAD-DEPENDENT MALIC ENZYME, MITOCHONDRIAL"/>
    <property type="match status" value="1"/>
</dbReference>
<reference evidence="2" key="3">
    <citation type="submission" date="2025-09" db="UniProtKB">
        <authorList>
            <consortium name="Ensembl"/>
        </authorList>
    </citation>
    <scope>IDENTIFICATION</scope>
</reference>
<dbReference type="GO" id="GO:0006108">
    <property type="term" value="P:malate metabolic process"/>
    <property type="evidence" value="ECO:0007669"/>
    <property type="project" value="TreeGrafter"/>
</dbReference>
<dbReference type="GO" id="GO:0005739">
    <property type="term" value="C:mitochondrion"/>
    <property type="evidence" value="ECO:0007669"/>
    <property type="project" value="TreeGrafter"/>
</dbReference>
<organism evidence="2 3">
    <name type="scientific">Theropithecus gelada</name>
    <name type="common">Gelada baboon</name>
    <dbReference type="NCBI Taxonomy" id="9565"/>
    <lineage>
        <taxon>Eukaryota</taxon>
        <taxon>Metazoa</taxon>
        <taxon>Chordata</taxon>
        <taxon>Craniata</taxon>
        <taxon>Vertebrata</taxon>
        <taxon>Euteleostomi</taxon>
        <taxon>Mammalia</taxon>
        <taxon>Eutheria</taxon>
        <taxon>Euarchontoglires</taxon>
        <taxon>Primates</taxon>
        <taxon>Haplorrhini</taxon>
        <taxon>Catarrhini</taxon>
        <taxon>Cercopithecidae</taxon>
        <taxon>Cercopithecinae</taxon>
        <taxon>Theropithecus</taxon>
    </lineage>
</organism>
<evidence type="ECO:0000313" key="3">
    <source>
        <dbReference type="Proteomes" id="UP000694411"/>
    </source>
</evidence>
<accession>A0A8D2F4Q9</accession>
<dbReference type="PRINTS" id="PR00072">
    <property type="entry name" value="MALOXRDTASE"/>
</dbReference>
<proteinExistence type="predicted"/>
<name>A0A8D2F4Q9_THEGE</name>
<dbReference type="InterPro" id="IPR037062">
    <property type="entry name" value="Malic_N_dom_sf"/>
</dbReference>
<reference evidence="2" key="2">
    <citation type="submission" date="2025-08" db="UniProtKB">
        <authorList>
            <consortium name="Ensembl"/>
        </authorList>
    </citation>
    <scope>IDENTIFICATION</scope>
</reference>
<sequence length="192" mass="21955">PCCPGLRVVSTTCTLACRHLHIKEKGKPFMLNPRTNKGMAFTLQERQMLGLQGLLPPKIQTQDIQALGFHRNLKKMTSPLETYIYIMEIQERNEKLFYRILQDDTESLMPIVYTPTVGLVCSQYGHIFRRPKGLFMSISDRGHIRSIVDKWPENHVKIVLVTDGERILGLGELSVYEMGIPVGKMYLYTVCA</sequence>
<dbReference type="InterPro" id="IPR001891">
    <property type="entry name" value="Malic_OxRdtase"/>
</dbReference>
<dbReference type="SMART" id="SM01274">
    <property type="entry name" value="malic"/>
    <property type="match status" value="1"/>
</dbReference>
<dbReference type="Pfam" id="PF00390">
    <property type="entry name" value="malic"/>
    <property type="match status" value="1"/>
</dbReference>
<dbReference type="GO" id="GO:0004473">
    <property type="term" value="F:malate dehydrogenase (decarboxylating) (NADP+) activity"/>
    <property type="evidence" value="ECO:0007669"/>
    <property type="project" value="TreeGrafter"/>
</dbReference>